<dbReference type="InterPro" id="IPR010985">
    <property type="entry name" value="Ribbon_hlx_hlx"/>
</dbReference>
<reference evidence="4" key="1">
    <citation type="submission" date="2016-10" db="EMBL/GenBank/DDBJ databases">
        <authorList>
            <person name="Varghese N."/>
            <person name="Submissions S."/>
        </authorList>
    </citation>
    <scope>NUCLEOTIDE SEQUENCE [LARGE SCALE GENOMIC DNA]</scope>
    <source>
        <strain evidence="4">Nm69</strain>
    </source>
</reference>
<protein>
    <submittedName>
        <fullName evidence="3">Antitoxin ParD1/3/4</fullName>
    </submittedName>
</protein>
<keyword evidence="2" id="KW-1277">Toxin-antitoxin system</keyword>
<dbReference type="EMBL" id="FOSP01000031">
    <property type="protein sequence ID" value="SFL09743.1"/>
    <property type="molecule type" value="Genomic_DNA"/>
</dbReference>
<evidence type="ECO:0000256" key="2">
    <source>
        <dbReference type="ARBA" id="ARBA00022649"/>
    </source>
</evidence>
<dbReference type="SUPFAM" id="SSF47598">
    <property type="entry name" value="Ribbon-helix-helix"/>
    <property type="match status" value="1"/>
</dbReference>
<dbReference type="OrthoDB" id="9815501at2"/>
<proteinExistence type="inferred from homology"/>
<dbReference type="GO" id="GO:0006355">
    <property type="term" value="P:regulation of DNA-templated transcription"/>
    <property type="evidence" value="ECO:0007669"/>
    <property type="project" value="InterPro"/>
</dbReference>
<organism evidence="3 4">
    <name type="scientific">Nitrosomonas aestuarii</name>
    <dbReference type="NCBI Taxonomy" id="52441"/>
    <lineage>
        <taxon>Bacteria</taxon>
        <taxon>Pseudomonadati</taxon>
        <taxon>Pseudomonadota</taxon>
        <taxon>Betaproteobacteria</taxon>
        <taxon>Nitrosomonadales</taxon>
        <taxon>Nitrosomonadaceae</taxon>
        <taxon>Nitrosomonas</taxon>
    </lineage>
</organism>
<dbReference type="STRING" id="52441.SAMN05216302_103121"/>
<comment type="similarity">
    <text evidence="1">Belongs to the ParD antitoxin family.</text>
</comment>
<dbReference type="InterPro" id="IPR022789">
    <property type="entry name" value="ParD"/>
</dbReference>
<evidence type="ECO:0000256" key="1">
    <source>
        <dbReference type="ARBA" id="ARBA00008580"/>
    </source>
</evidence>
<accession>A0A1I4EX09</accession>
<dbReference type="Pfam" id="PF03693">
    <property type="entry name" value="ParD_antitoxin"/>
    <property type="match status" value="1"/>
</dbReference>
<name>A0A1I4EX09_9PROT</name>
<evidence type="ECO:0000313" key="4">
    <source>
        <dbReference type="Proteomes" id="UP000199533"/>
    </source>
</evidence>
<dbReference type="NCBIfam" id="TIGR02606">
    <property type="entry name" value="antidote_CC2985"/>
    <property type="match status" value="1"/>
</dbReference>
<dbReference type="AlphaFoldDB" id="A0A1I4EX09"/>
<dbReference type="Gene3D" id="6.10.10.120">
    <property type="entry name" value="Antitoxin ParD1-like"/>
    <property type="match status" value="1"/>
</dbReference>
<dbReference type="CDD" id="cd22231">
    <property type="entry name" value="RHH_NikR_HicB-like"/>
    <property type="match status" value="1"/>
</dbReference>
<keyword evidence="4" id="KW-1185">Reference proteome</keyword>
<dbReference type="PANTHER" id="PTHR36582">
    <property type="entry name" value="ANTITOXIN PARD"/>
    <property type="match status" value="1"/>
</dbReference>
<dbReference type="InterPro" id="IPR038296">
    <property type="entry name" value="ParD_sf"/>
</dbReference>
<dbReference type="Proteomes" id="UP000199533">
    <property type="component" value="Unassembled WGS sequence"/>
</dbReference>
<dbReference type="PANTHER" id="PTHR36582:SF2">
    <property type="entry name" value="ANTITOXIN PARD"/>
    <property type="match status" value="1"/>
</dbReference>
<sequence length="84" mass="9783">MTLHVSLPKELENLVHSQVESGMYGSASEVVRQALRDFFSQDRDLSFLRQEVEDIQKRLNSGKEKLINGEKFFSEMEEKYGQDE</sequence>
<dbReference type="RefSeq" id="WP_090701946.1">
    <property type="nucleotide sequence ID" value="NZ_FOSP01000031.1"/>
</dbReference>
<evidence type="ECO:0000313" key="3">
    <source>
        <dbReference type="EMBL" id="SFL09743.1"/>
    </source>
</evidence>
<gene>
    <name evidence="3" type="ORF">SAMN05216302_103121</name>
</gene>